<sequence>MTATPGRLMFEHVGLAFTSPDRVRALLFESPARNFGSSVPIAGLAYEVDRANGWVQASGQWWWSGRYTVSADAVGTRIVQQTFNLATGPVAVIVPLTVGRGSRSRSRQGLQQVLDRIATELNCRTEILP</sequence>
<keyword evidence="2" id="KW-1185">Reference proteome</keyword>
<accession>A0A5A7S4D8</accession>
<evidence type="ECO:0000313" key="1">
    <source>
        <dbReference type="EMBL" id="KAA0019443.1"/>
    </source>
</evidence>
<protein>
    <submittedName>
        <fullName evidence="1">Uncharacterized protein</fullName>
    </submittedName>
</protein>
<dbReference type="EMBL" id="VLNY01000015">
    <property type="protein sequence ID" value="KAA0019443.1"/>
    <property type="molecule type" value="Genomic_DNA"/>
</dbReference>
<organism evidence="1 2">
    <name type="scientific">Antrihabitans cavernicola</name>
    <dbReference type="NCBI Taxonomy" id="2495913"/>
    <lineage>
        <taxon>Bacteria</taxon>
        <taxon>Bacillati</taxon>
        <taxon>Actinomycetota</taxon>
        <taxon>Actinomycetes</taxon>
        <taxon>Mycobacteriales</taxon>
        <taxon>Nocardiaceae</taxon>
        <taxon>Antrihabitans</taxon>
    </lineage>
</organism>
<dbReference type="Proteomes" id="UP000322244">
    <property type="component" value="Unassembled WGS sequence"/>
</dbReference>
<evidence type="ECO:0000313" key="2">
    <source>
        <dbReference type="Proteomes" id="UP000322244"/>
    </source>
</evidence>
<proteinExistence type="predicted"/>
<reference evidence="1 2" key="1">
    <citation type="submission" date="2019-07" db="EMBL/GenBank/DDBJ databases">
        <title>Rhodococcus cavernicolus sp. nov., isolated from a cave.</title>
        <authorList>
            <person name="Lee S.D."/>
        </authorList>
    </citation>
    <scope>NUCLEOTIDE SEQUENCE [LARGE SCALE GENOMIC DNA]</scope>
    <source>
        <strain evidence="1 2">C1-24</strain>
    </source>
</reference>
<dbReference type="RefSeq" id="WP_149432539.1">
    <property type="nucleotide sequence ID" value="NZ_VLNY01000015.1"/>
</dbReference>
<dbReference type="AlphaFoldDB" id="A0A5A7S4D8"/>
<gene>
    <name evidence="1" type="ORF">FOY51_22630</name>
</gene>
<comment type="caution">
    <text evidence="1">The sequence shown here is derived from an EMBL/GenBank/DDBJ whole genome shotgun (WGS) entry which is preliminary data.</text>
</comment>
<name>A0A5A7S4D8_9NOCA</name>
<dbReference type="OrthoDB" id="2590919at2"/>